<protein>
    <submittedName>
        <fullName evidence="2">PilZ domain-containing protein</fullName>
    </submittedName>
</protein>
<dbReference type="STRING" id="941907.SAMN06295910_0325"/>
<accession>A0A1X7FYY1</accession>
<dbReference type="AlphaFoldDB" id="A0A1X7FYY1"/>
<evidence type="ECO:0000313" key="2">
    <source>
        <dbReference type="EMBL" id="SMF61340.1"/>
    </source>
</evidence>
<evidence type="ECO:0000313" key="3">
    <source>
        <dbReference type="Proteomes" id="UP000192934"/>
    </source>
</evidence>
<dbReference type="GO" id="GO:0035438">
    <property type="term" value="F:cyclic-di-GMP binding"/>
    <property type="evidence" value="ECO:0007669"/>
    <property type="project" value="InterPro"/>
</dbReference>
<keyword evidence="3" id="KW-1185">Reference proteome</keyword>
<sequence>MFGTLIRRKKTEGAMPVDESALNTTMFSLSTEVPRPGDAIDGRSLDLLPMGKLVGDFAQTIIRVRALSAGGLVAEAMQPLDVGARVAVELGALRAIPARVVWTREATLGVKFDQDADLRAVLANRAPRSGHQPRPPRLDIDCPATIKVGRYYHKVQVRDISLGGLKLAIKDPSCVGQEAVVTLDSLRPIRGTVRWHREGHAGIVFDRALAFEELAEWLGKRIEIATMRSGAWSARTH</sequence>
<name>A0A1X7FYY1_9SPHN</name>
<dbReference type="Pfam" id="PF07238">
    <property type="entry name" value="PilZ"/>
    <property type="match status" value="2"/>
</dbReference>
<proteinExistence type="predicted"/>
<dbReference type="Gene3D" id="2.40.10.220">
    <property type="entry name" value="predicted glycosyltransferase like domains"/>
    <property type="match status" value="1"/>
</dbReference>
<dbReference type="InterPro" id="IPR009875">
    <property type="entry name" value="PilZ_domain"/>
</dbReference>
<feature type="domain" description="PilZ" evidence="1">
    <location>
        <begin position="63"/>
        <end position="118"/>
    </location>
</feature>
<dbReference type="Proteomes" id="UP000192934">
    <property type="component" value="Chromosome I"/>
</dbReference>
<dbReference type="OrthoDB" id="7929489at2"/>
<dbReference type="SUPFAM" id="SSF141371">
    <property type="entry name" value="PilZ domain-like"/>
    <property type="match status" value="1"/>
</dbReference>
<dbReference type="RefSeq" id="WP_085217215.1">
    <property type="nucleotide sequence ID" value="NZ_LT840185.1"/>
</dbReference>
<evidence type="ECO:0000259" key="1">
    <source>
        <dbReference type="Pfam" id="PF07238"/>
    </source>
</evidence>
<organism evidence="2 3">
    <name type="scientific">Allosphingosinicella indica</name>
    <dbReference type="NCBI Taxonomy" id="941907"/>
    <lineage>
        <taxon>Bacteria</taxon>
        <taxon>Pseudomonadati</taxon>
        <taxon>Pseudomonadota</taxon>
        <taxon>Alphaproteobacteria</taxon>
        <taxon>Sphingomonadales</taxon>
        <taxon>Sphingomonadaceae</taxon>
        <taxon>Allosphingosinicella</taxon>
    </lineage>
</organism>
<feature type="domain" description="PilZ" evidence="1">
    <location>
        <begin position="135"/>
        <end position="206"/>
    </location>
</feature>
<gene>
    <name evidence="2" type="ORF">SAMN06295910_0325</name>
</gene>
<reference evidence="3" key="1">
    <citation type="submission" date="2017-04" db="EMBL/GenBank/DDBJ databases">
        <authorList>
            <person name="Varghese N."/>
            <person name="Submissions S."/>
        </authorList>
    </citation>
    <scope>NUCLEOTIDE SEQUENCE [LARGE SCALE GENOMIC DNA]</scope>
    <source>
        <strain evidence="3">Dd16</strain>
    </source>
</reference>
<dbReference type="EMBL" id="LT840185">
    <property type="protein sequence ID" value="SMF61340.1"/>
    <property type="molecule type" value="Genomic_DNA"/>
</dbReference>